<accession>A0A127P6J4</accession>
<gene>
    <name evidence="1" type="ORF">CFter6_0536</name>
</gene>
<dbReference type="EMBL" id="CP013232">
    <property type="protein sequence ID" value="AMO93265.1"/>
    <property type="molecule type" value="Genomic_DNA"/>
</dbReference>
<proteinExistence type="predicted"/>
<dbReference type="Proteomes" id="UP000072421">
    <property type="component" value="Chromosome"/>
</dbReference>
<organism evidence="1">
    <name type="scientific">Collimonas fungivorans</name>
    <dbReference type="NCBI Taxonomy" id="158899"/>
    <lineage>
        <taxon>Bacteria</taxon>
        <taxon>Pseudomonadati</taxon>
        <taxon>Pseudomonadota</taxon>
        <taxon>Betaproteobacteria</taxon>
        <taxon>Burkholderiales</taxon>
        <taxon>Oxalobacteraceae</taxon>
        <taxon>Collimonas</taxon>
    </lineage>
</organism>
<evidence type="ECO:0000313" key="2">
    <source>
        <dbReference type="Proteomes" id="UP000072421"/>
    </source>
</evidence>
<dbReference type="AlphaFoldDB" id="A0A127P6J4"/>
<name>A0A127P6J4_9BURK</name>
<evidence type="ECO:0000313" key="1">
    <source>
        <dbReference type="EMBL" id="AMO93265.1"/>
    </source>
</evidence>
<sequence length="57" mass="6474">MLKHTTVNAIAVENLAVIASTEDFIRAQDIIRKQARVPVLQHQSARVIQKFFGEQSR</sequence>
<reference evidence="1 2" key="1">
    <citation type="submission" date="2015-11" db="EMBL/GenBank/DDBJ databases">
        <title>Exploring the genomic traits of fungus-feeding bacterial genus Collimonas.</title>
        <authorList>
            <person name="Song C."/>
            <person name="Schmidt R."/>
            <person name="de Jager V."/>
            <person name="Krzyzanowska D."/>
            <person name="Jongedijk E."/>
            <person name="Cankar K."/>
            <person name="Beekwilder J."/>
            <person name="van Veen A."/>
            <person name="de Boer W."/>
            <person name="van Veen J.A."/>
            <person name="Garbeva P."/>
        </authorList>
    </citation>
    <scope>NUCLEOTIDE SEQUENCE [LARGE SCALE GENOMIC DNA]</scope>
    <source>
        <strain evidence="1 2">Ter6</strain>
    </source>
</reference>
<protein>
    <submittedName>
        <fullName evidence="1">Uncharacterized protein</fullName>
    </submittedName>
</protein>